<dbReference type="AlphaFoldDB" id="A0A1I7FP09"/>
<reference evidence="3 4" key="1">
    <citation type="submission" date="2016-10" db="EMBL/GenBank/DDBJ databases">
        <authorList>
            <person name="de Groot N.N."/>
        </authorList>
    </citation>
    <scope>NUCLEOTIDE SEQUENCE [LARGE SCALE GENOMIC DNA]</scope>
    <source>
        <strain evidence="3 4">KHGC13</strain>
    </source>
</reference>
<dbReference type="STRING" id="155865.SAMN05216515_10344"/>
<feature type="region of interest" description="Disordered" evidence="1">
    <location>
        <begin position="20"/>
        <end position="92"/>
    </location>
</feature>
<protein>
    <recommendedName>
        <fullName evidence="5">Lipocalin-like domain-containing protein</fullName>
    </recommendedName>
</protein>
<proteinExistence type="predicted"/>
<dbReference type="EMBL" id="FPBT01000003">
    <property type="protein sequence ID" value="SFU37895.1"/>
    <property type="molecule type" value="Genomic_DNA"/>
</dbReference>
<evidence type="ECO:0000313" key="3">
    <source>
        <dbReference type="EMBL" id="SFU37895.1"/>
    </source>
</evidence>
<accession>A0A1I7FP09</accession>
<sequence>MKKRVLVLILTAALMVSAAACGSSKKGTSEGKKSGKTTEQKKTEEKSEAEQQAAKKAQEEKEQEQAKNADADDPAASSGAMQNHSSEKESKVKARYVGTWVMKGILMRDGSLEGTGGVSGKYVIREDGTYTSSMTNPEGGKTSAGGNWSLNSSKDLSADTVLGISENGKYLLRDSGQRDGKGFRMYYAYAKVN</sequence>
<feature type="chain" id="PRO_5039588633" description="Lipocalin-like domain-containing protein" evidence="2">
    <location>
        <begin position="19"/>
        <end position="193"/>
    </location>
</feature>
<dbReference type="RefSeq" id="WP_090470058.1">
    <property type="nucleotide sequence ID" value="NZ_FOWF01000003.1"/>
</dbReference>
<organism evidence="3 4">
    <name type="scientific">Eubacterium pyruvativorans</name>
    <dbReference type="NCBI Taxonomy" id="155865"/>
    <lineage>
        <taxon>Bacteria</taxon>
        <taxon>Bacillati</taxon>
        <taxon>Bacillota</taxon>
        <taxon>Clostridia</taxon>
        <taxon>Eubacteriales</taxon>
        <taxon>Eubacteriaceae</taxon>
        <taxon>Eubacterium</taxon>
    </lineage>
</organism>
<keyword evidence="2" id="KW-0732">Signal</keyword>
<gene>
    <name evidence="3" type="ORF">SAMN05216508_10344</name>
</gene>
<feature type="compositionally biased region" description="Basic and acidic residues" evidence="1">
    <location>
        <begin position="27"/>
        <end position="49"/>
    </location>
</feature>
<evidence type="ECO:0000313" key="4">
    <source>
        <dbReference type="Proteomes" id="UP000198817"/>
    </source>
</evidence>
<evidence type="ECO:0000256" key="2">
    <source>
        <dbReference type="SAM" id="SignalP"/>
    </source>
</evidence>
<feature type="signal peptide" evidence="2">
    <location>
        <begin position="1"/>
        <end position="18"/>
    </location>
</feature>
<keyword evidence="4" id="KW-1185">Reference proteome</keyword>
<dbReference type="PROSITE" id="PS51257">
    <property type="entry name" value="PROKAR_LIPOPROTEIN"/>
    <property type="match status" value="1"/>
</dbReference>
<evidence type="ECO:0000256" key="1">
    <source>
        <dbReference type="SAM" id="MobiDB-lite"/>
    </source>
</evidence>
<dbReference type="Proteomes" id="UP000198817">
    <property type="component" value="Unassembled WGS sequence"/>
</dbReference>
<evidence type="ECO:0008006" key="5">
    <source>
        <dbReference type="Google" id="ProtNLM"/>
    </source>
</evidence>
<name>A0A1I7FP09_9FIRM</name>
<feature type="compositionally biased region" description="Basic and acidic residues" evidence="1">
    <location>
        <begin position="56"/>
        <end position="70"/>
    </location>
</feature>